<protein>
    <submittedName>
        <fullName evidence="1">Protein of uncharacterized function (DUF3164)</fullName>
    </submittedName>
</protein>
<reference evidence="1 2" key="1">
    <citation type="submission" date="2018-12" db="EMBL/GenBank/DDBJ databases">
        <authorList>
            <consortium name="Pathogen Informatics"/>
        </authorList>
    </citation>
    <scope>NUCLEOTIDE SEQUENCE [LARGE SCALE GENOMIC DNA]</scope>
    <source>
        <strain evidence="1 2">NCTC12905</strain>
    </source>
</reference>
<organism evidence="1 2">
    <name type="scientific">Bartonella vinsonii</name>
    <name type="common">Rochalimaea vinsonii</name>
    <dbReference type="NCBI Taxonomy" id="33047"/>
    <lineage>
        <taxon>Bacteria</taxon>
        <taxon>Pseudomonadati</taxon>
        <taxon>Pseudomonadota</taxon>
        <taxon>Alphaproteobacteria</taxon>
        <taxon>Hyphomicrobiales</taxon>
        <taxon>Bartonellaceae</taxon>
        <taxon>Bartonella</taxon>
    </lineage>
</organism>
<dbReference type="AlphaFoldDB" id="A0A3S5AUQ0"/>
<evidence type="ECO:0000313" key="1">
    <source>
        <dbReference type="EMBL" id="VEJ45311.1"/>
    </source>
</evidence>
<dbReference type="Pfam" id="PF11363">
    <property type="entry name" value="DUF3164"/>
    <property type="match status" value="2"/>
</dbReference>
<dbReference type="RefSeq" id="WP_126603268.1">
    <property type="nucleotide sequence ID" value="NZ_LR134529.1"/>
</dbReference>
<sequence length="252" mass="29115">MNKPIELKETYYRKDAKGALMAVDMIRPADLLEDEMVHKIMSFAKDLSAQISHFKNDPFTDLSDVDHLDDETVRKILTLGTELSSKIAHFNCHTIGDLSDFDAMLAQKHSAWWRGKKGNCTYTSVDGLQRIEMQVQTSVDLGLELRFAKHLVEECLNEWDADECLNKWGADARPEIRAIITRAFDSGKEGKVDRSELFLLLRLDIDDPRWNEAMRAIREAIRVTTSKEYVRFYERDTLEHPWRPVIIDVAKT</sequence>
<name>A0A3S5AUQ0_BARVI</name>
<dbReference type="OrthoDB" id="7554786at2"/>
<accession>A0A3S5AUQ0</accession>
<evidence type="ECO:0000313" key="2">
    <source>
        <dbReference type="Proteomes" id="UP000274201"/>
    </source>
</evidence>
<dbReference type="InterPro" id="IPR021505">
    <property type="entry name" value="Phage_B3_Orf6"/>
</dbReference>
<dbReference type="EMBL" id="LR134529">
    <property type="protein sequence ID" value="VEJ45311.1"/>
    <property type="molecule type" value="Genomic_DNA"/>
</dbReference>
<proteinExistence type="predicted"/>
<dbReference type="Proteomes" id="UP000274201">
    <property type="component" value="Chromosome"/>
</dbReference>
<gene>
    <name evidence="1" type="ORF">NCTC12905_00960</name>
</gene>